<evidence type="ECO:0000313" key="2">
    <source>
        <dbReference type="EMBL" id="QDT31699.1"/>
    </source>
</evidence>
<dbReference type="Proteomes" id="UP000315724">
    <property type="component" value="Chromosome"/>
</dbReference>
<dbReference type="KEGG" id="tpol:Mal48_09340"/>
<dbReference type="Pfam" id="PF14237">
    <property type="entry name" value="GYF_2"/>
    <property type="match status" value="1"/>
</dbReference>
<dbReference type="EMBL" id="CP036267">
    <property type="protein sequence ID" value="QDT31699.1"/>
    <property type="molecule type" value="Genomic_DNA"/>
</dbReference>
<proteinExistence type="predicted"/>
<gene>
    <name evidence="2" type="ORF">Mal48_09340</name>
</gene>
<feature type="domain" description="GYF" evidence="1">
    <location>
        <begin position="18"/>
        <end position="67"/>
    </location>
</feature>
<organism evidence="2 3">
    <name type="scientific">Thalassoglobus polymorphus</name>
    <dbReference type="NCBI Taxonomy" id="2527994"/>
    <lineage>
        <taxon>Bacteria</taxon>
        <taxon>Pseudomonadati</taxon>
        <taxon>Planctomycetota</taxon>
        <taxon>Planctomycetia</taxon>
        <taxon>Planctomycetales</taxon>
        <taxon>Planctomycetaceae</taxon>
        <taxon>Thalassoglobus</taxon>
    </lineage>
</organism>
<reference evidence="2 3" key="1">
    <citation type="submission" date="2019-02" db="EMBL/GenBank/DDBJ databases">
        <title>Deep-cultivation of Planctomycetes and their phenomic and genomic characterization uncovers novel biology.</title>
        <authorList>
            <person name="Wiegand S."/>
            <person name="Jogler M."/>
            <person name="Boedeker C."/>
            <person name="Pinto D."/>
            <person name="Vollmers J."/>
            <person name="Rivas-Marin E."/>
            <person name="Kohn T."/>
            <person name="Peeters S.H."/>
            <person name="Heuer A."/>
            <person name="Rast P."/>
            <person name="Oberbeckmann S."/>
            <person name="Bunk B."/>
            <person name="Jeske O."/>
            <person name="Meyerdierks A."/>
            <person name="Storesund J.E."/>
            <person name="Kallscheuer N."/>
            <person name="Luecker S."/>
            <person name="Lage O.M."/>
            <person name="Pohl T."/>
            <person name="Merkel B.J."/>
            <person name="Hornburger P."/>
            <person name="Mueller R.-W."/>
            <person name="Bruemmer F."/>
            <person name="Labrenz M."/>
            <person name="Spormann A.M."/>
            <person name="Op den Camp H."/>
            <person name="Overmann J."/>
            <person name="Amann R."/>
            <person name="Jetten M.S.M."/>
            <person name="Mascher T."/>
            <person name="Medema M.H."/>
            <person name="Devos D.P."/>
            <person name="Kaster A.-K."/>
            <person name="Ovreas L."/>
            <person name="Rohde M."/>
            <person name="Galperin M.Y."/>
            <person name="Jogler C."/>
        </authorList>
    </citation>
    <scope>NUCLEOTIDE SEQUENCE [LARGE SCALE GENOMIC DNA]</scope>
    <source>
        <strain evidence="2 3">Mal48</strain>
    </source>
</reference>
<protein>
    <recommendedName>
        <fullName evidence="1">GYF domain-containing protein</fullName>
    </recommendedName>
</protein>
<sequence>MIFAGTSRIENALMKTQYHYQIADQVYGPVTFDELVVRVRKGTLTPGTLVNTHTQSEWMYAATIENLFVQAGQLELLEQWTAEQSDILKMRPLTPEELLQKRERDALEEQRAKERVDLALAAANELISEKHPRRRAGPIRRFFASLFSR</sequence>
<name>A0A517QJ72_9PLAN</name>
<dbReference type="AlphaFoldDB" id="A0A517QJ72"/>
<evidence type="ECO:0000313" key="3">
    <source>
        <dbReference type="Proteomes" id="UP000315724"/>
    </source>
</evidence>
<accession>A0A517QJ72</accession>
<keyword evidence="3" id="KW-1185">Reference proteome</keyword>
<dbReference type="InterPro" id="IPR025640">
    <property type="entry name" value="GYF_2"/>
</dbReference>
<evidence type="ECO:0000259" key="1">
    <source>
        <dbReference type="Pfam" id="PF14237"/>
    </source>
</evidence>